<proteinExistence type="inferred from homology"/>
<accession>A0A7W5VIW5</accession>
<dbReference type="PRINTS" id="PR00081">
    <property type="entry name" value="GDHRDH"/>
</dbReference>
<dbReference type="GeneID" id="95394934"/>
<protein>
    <submittedName>
        <fullName evidence="5">NAD(P)-dependent dehydrogenase (Short-subunit alcohol dehydrogenase family)</fullName>
    </submittedName>
</protein>
<dbReference type="CDD" id="cd05324">
    <property type="entry name" value="carb_red_PTCR-like_SDR_c"/>
    <property type="match status" value="1"/>
</dbReference>
<dbReference type="InterPro" id="IPR036291">
    <property type="entry name" value="NAD(P)-bd_dom_sf"/>
</dbReference>
<sequence>MTTIALITGATRGIGHATAKLLAESGVTAILGARDAVRGKEAAERLGLPYVRIDVTDSAGVRAAAAWIEQEYGKLDILINNAGITIADGPPSYATSEEARRVYETNVFGVIEVTHAMLPLLRRSPAGRIVNVSSERGSLGRALDQGHPLWRMLNLAYTSSKAAMNMITVSYAKELWAPIKVNAVDPGWVRTDIDHGTGAKSPEEGAVPIVAMALLGPDGPTAAFVQHEGPLP</sequence>
<dbReference type="PANTHER" id="PTHR43490">
    <property type="entry name" value="(+)-NEOMENTHOL DEHYDROGENASE"/>
    <property type="match status" value="1"/>
</dbReference>
<dbReference type="InterPro" id="IPR020904">
    <property type="entry name" value="Sc_DH/Rdtase_CS"/>
</dbReference>
<keyword evidence="2" id="KW-0521">NADP</keyword>
<gene>
    <name evidence="5" type="ORF">FHR33_008892</name>
</gene>
<evidence type="ECO:0000313" key="5">
    <source>
        <dbReference type="EMBL" id="MBB3732945.1"/>
    </source>
</evidence>
<dbReference type="PROSITE" id="PS00061">
    <property type="entry name" value="ADH_SHORT"/>
    <property type="match status" value="1"/>
</dbReference>
<evidence type="ECO:0000256" key="2">
    <source>
        <dbReference type="ARBA" id="ARBA00022857"/>
    </source>
</evidence>
<comment type="similarity">
    <text evidence="1 4">Belongs to the short-chain dehydrogenases/reductases (SDR) family.</text>
</comment>
<name>A0A7W5VIW5_9ACTN</name>
<evidence type="ECO:0000256" key="1">
    <source>
        <dbReference type="ARBA" id="ARBA00006484"/>
    </source>
</evidence>
<dbReference type="InterPro" id="IPR002347">
    <property type="entry name" value="SDR_fam"/>
</dbReference>
<organism evidence="5 6">
    <name type="scientific">Nonomuraea dietziae</name>
    <dbReference type="NCBI Taxonomy" id="65515"/>
    <lineage>
        <taxon>Bacteria</taxon>
        <taxon>Bacillati</taxon>
        <taxon>Actinomycetota</taxon>
        <taxon>Actinomycetes</taxon>
        <taxon>Streptosporangiales</taxon>
        <taxon>Streptosporangiaceae</taxon>
        <taxon>Nonomuraea</taxon>
    </lineage>
</organism>
<dbReference type="AlphaFoldDB" id="A0A7W5VIW5"/>
<dbReference type="InterPro" id="IPR045313">
    <property type="entry name" value="CBR1-like"/>
</dbReference>
<evidence type="ECO:0000256" key="3">
    <source>
        <dbReference type="ARBA" id="ARBA00023002"/>
    </source>
</evidence>
<reference evidence="5 6" key="1">
    <citation type="submission" date="2020-08" db="EMBL/GenBank/DDBJ databases">
        <title>Sequencing the genomes of 1000 actinobacteria strains.</title>
        <authorList>
            <person name="Klenk H.-P."/>
        </authorList>
    </citation>
    <scope>NUCLEOTIDE SEQUENCE [LARGE SCALE GENOMIC DNA]</scope>
    <source>
        <strain evidence="5 6">DSM 44320</strain>
    </source>
</reference>
<comment type="caution">
    <text evidence="5">The sequence shown here is derived from an EMBL/GenBank/DDBJ whole genome shotgun (WGS) entry which is preliminary data.</text>
</comment>
<dbReference type="PRINTS" id="PR00080">
    <property type="entry name" value="SDRFAMILY"/>
</dbReference>
<dbReference type="GO" id="GO:0016616">
    <property type="term" value="F:oxidoreductase activity, acting on the CH-OH group of donors, NAD or NADP as acceptor"/>
    <property type="evidence" value="ECO:0007669"/>
    <property type="project" value="InterPro"/>
</dbReference>
<dbReference type="Gene3D" id="3.40.50.720">
    <property type="entry name" value="NAD(P)-binding Rossmann-like Domain"/>
    <property type="match status" value="1"/>
</dbReference>
<dbReference type="EMBL" id="JACIBV010000002">
    <property type="protein sequence ID" value="MBB3732945.1"/>
    <property type="molecule type" value="Genomic_DNA"/>
</dbReference>
<dbReference type="PANTHER" id="PTHR43490:SF99">
    <property type="entry name" value="SHORT-CHAIN DEHYDROGENASE_REDUCTASE"/>
    <property type="match status" value="1"/>
</dbReference>
<evidence type="ECO:0000313" key="6">
    <source>
        <dbReference type="Proteomes" id="UP000579945"/>
    </source>
</evidence>
<evidence type="ECO:0000256" key="4">
    <source>
        <dbReference type="RuleBase" id="RU000363"/>
    </source>
</evidence>
<dbReference type="Proteomes" id="UP000579945">
    <property type="component" value="Unassembled WGS sequence"/>
</dbReference>
<keyword evidence="3" id="KW-0560">Oxidoreductase</keyword>
<dbReference type="SUPFAM" id="SSF51735">
    <property type="entry name" value="NAD(P)-binding Rossmann-fold domains"/>
    <property type="match status" value="1"/>
</dbReference>
<dbReference type="Pfam" id="PF00106">
    <property type="entry name" value="adh_short"/>
    <property type="match status" value="1"/>
</dbReference>
<keyword evidence="6" id="KW-1185">Reference proteome</keyword>
<dbReference type="RefSeq" id="WP_183660859.1">
    <property type="nucleotide sequence ID" value="NZ_JACIBV010000002.1"/>
</dbReference>